<dbReference type="Gene3D" id="2.60.40.10">
    <property type="entry name" value="Immunoglobulins"/>
    <property type="match status" value="1"/>
</dbReference>
<protein>
    <recommendedName>
        <fullName evidence="2">Ig-like domain-containing protein</fullName>
    </recommendedName>
</protein>
<dbReference type="Proteomes" id="UP001634394">
    <property type="component" value="Unassembled WGS sequence"/>
</dbReference>
<feature type="region of interest" description="Disordered" evidence="1">
    <location>
        <begin position="1"/>
        <end position="45"/>
    </location>
</feature>
<gene>
    <name evidence="3" type="ORF">ACJMK2_025574</name>
</gene>
<accession>A0ABD3XHG3</accession>
<dbReference type="InterPro" id="IPR007110">
    <property type="entry name" value="Ig-like_dom"/>
</dbReference>
<sequence length="121" mass="13577">MITTTTATTPLGTTTPPTTTTFPTTKTTISTTPTTTTPATHPTPKQTLPVVHVNHVYYAKYGETLSIACSVTGNPVPSVHWKKLGVNNKHFIRDLRRFNLMYTYSVKRMLPGLFFRKIYLF</sequence>
<dbReference type="PROSITE" id="PS50835">
    <property type="entry name" value="IG_LIKE"/>
    <property type="match status" value="1"/>
</dbReference>
<name>A0ABD3XHG3_SINWO</name>
<feature type="domain" description="Ig-like" evidence="2">
    <location>
        <begin position="44"/>
        <end position="85"/>
    </location>
</feature>
<keyword evidence="4" id="KW-1185">Reference proteome</keyword>
<reference evidence="3 4" key="1">
    <citation type="submission" date="2024-11" db="EMBL/GenBank/DDBJ databases">
        <title>Chromosome-level genome assembly of the freshwater bivalve Anodonta woodiana.</title>
        <authorList>
            <person name="Chen X."/>
        </authorList>
    </citation>
    <scope>NUCLEOTIDE SEQUENCE [LARGE SCALE GENOMIC DNA]</scope>
    <source>
        <strain evidence="3">MN2024</strain>
        <tissue evidence="3">Gills</tissue>
    </source>
</reference>
<evidence type="ECO:0000256" key="1">
    <source>
        <dbReference type="SAM" id="MobiDB-lite"/>
    </source>
</evidence>
<dbReference type="AlphaFoldDB" id="A0ABD3XHG3"/>
<evidence type="ECO:0000313" key="3">
    <source>
        <dbReference type="EMBL" id="KAL3885522.1"/>
    </source>
</evidence>
<feature type="compositionally biased region" description="Low complexity" evidence="1">
    <location>
        <begin position="1"/>
        <end position="44"/>
    </location>
</feature>
<dbReference type="InterPro" id="IPR036179">
    <property type="entry name" value="Ig-like_dom_sf"/>
</dbReference>
<proteinExistence type="predicted"/>
<evidence type="ECO:0000259" key="2">
    <source>
        <dbReference type="PROSITE" id="PS50835"/>
    </source>
</evidence>
<comment type="caution">
    <text evidence="3">The sequence shown here is derived from an EMBL/GenBank/DDBJ whole genome shotgun (WGS) entry which is preliminary data.</text>
</comment>
<dbReference type="InterPro" id="IPR013783">
    <property type="entry name" value="Ig-like_fold"/>
</dbReference>
<organism evidence="3 4">
    <name type="scientific">Sinanodonta woodiana</name>
    <name type="common">Chinese pond mussel</name>
    <name type="synonym">Anodonta woodiana</name>
    <dbReference type="NCBI Taxonomy" id="1069815"/>
    <lineage>
        <taxon>Eukaryota</taxon>
        <taxon>Metazoa</taxon>
        <taxon>Spiralia</taxon>
        <taxon>Lophotrochozoa</taxon>
        <taxon>Mollusca</taxon>
        <taxon>Bivalvia</taxon>
        <taxon>Autobranchia</taxon>
        <taxon>Heteroconchia</taxon>
        <taxon>Palaeoheterodonta</taxon>
        <taxon>Unionida</taxon>
        <taxon>Unionoidea</taxon>
        <taxon>Unionidae</taxon>
        <taxon>Unioninae</taxon>
        <taxon>Sinanodonta</taxon>
    </lineage>
</organism>
<dbReference type="EMBL" id="JBJQND010000002">
    <property type="protein sequence ID" value="KAL3885522.1"/>
    <property type="molecule type" value="Genomic_DNA"/>
</dbReference>
<dbReference type="SUPFAM" id="SSF48726">
    <property type="entry name" value="Immunoglobulin"/>
    <property type="match status" value="1"/>
</dbReference>
<evidence type="ECO:0000313" key="4">
    <source>
        <dbReference type="Proteomes" id="UP001634394"/>
    </source>
</evidence>